<proteinExistence type="predicted"/>
<reference evidence="1" key="1">
    <citation type="journal article" date="2020" name="Stud. Mycol.">
        <title>101 Dothideomycetes genomes: a test case for predicting lifestyles and emergence of pathogens.</title>
        <authorList>
            <person name="Haridas S."/>
            <person name="Albert R."/>
            <person name="Binder M."/>
            <person name="Bloem J."/>
            <person name="Labutti K."/>
            <person name="Salamov A."/>
            <person name="Andreopoulos B."/>
            <person name="Baker S."/>
            <person name="Barry K."/>
            <person name="Bills G."/>
            <person name="Bluhm B."/>
            <person name="Cannon C."/>
            <person name="Castanera R."/>
            <person name="Culley D."/>
            <person name="Daum C."/>
            <person name="Ezra D."/>
            <person name="Gonzalez J."/>
            <person name="Henrissat B."/>
            <person name="Kuo A."/>
            <person name="Liang C."/>
            <person name="Lipzen A."/>
            <person name="Lutzoni F."/>
            <person name="Magnuson J."/>
            <person name="Mondo S."/>
            <person name="Nolan M."/>
            <person name="Ohm R."/>
            <person name="Pangilinan J."/>
            <person name="Park H.-J."/>
            <person name="Ramirez L."/>
            <person name="Alfaro M."/>
            <person name="Sun H."/>
            <person name="Tritt A."/>
            <person name="Yoshinaga Y."/>
            <person name="Zwiers L.-H."/>
            <person name="Turgeon B."/>
            <person name="Goodwin S."/>
            <person name="Spatafora J."/>
            <person name="Crous P."/>
            <person name="Grigoriev I."/>
        </authorList>
    </citation>
    <scope>NUCLEOTIDE SEQUENCE</scope>
    <source>
        <strain evidence="1">CBS 269.34</strain>
    </source>
</reference>
<protein>
    <recommendedName>
        <fullName evidence="3">F-box domain-containing protein</fullName>
    </recommendedName>
</protein>
<dbReference type="AlphaFoldDB" id="A0A6A6QDW3"/>
<dbReference type="Proteomes" id="UP000799750">
    <property type="component" value="Unassembled WGS sequence"/>
</dbReference>
<evidence type="ECO:0000313" key="1">
    <source>
        <dbReference type="EMBL" id="KAF2490200.1"/>
    </source>
</evidence>
<dbReference type="EMBL" id="MU004197">
    <property type="protein sequence ID" value="KAF2490200.1"/>
    <property type="molecule type" value="Genomic_DNA"/>
</dbReference>
<sequence>MNTARTASTLFTSEYINTARVIFEPILNKHRAFRILERAIRPHTPTISMIGIGEAIDEQRQGQVSVAKDDVPPPAGTSFGQPSLEVRGPIGINLPAEVVHLVCNYLDVKTLKSLRLASRKFDDIGICHLFSEISVGATRASLRRLSQVAGYPCFAKRVKTLECYGTAVMENNRTAYTVWQSHLRTVIYQALMLIANGADLLEYSRSATTPETRRTARKKAMAYPEFKWFRKEMAGTPEDFAAKTMSMVTWLKAMPNLKAIKYSAAPSAGRGHDLDCGATGLFTLLTACHTAGVKLDTLDIRLIGIEFVYYWLTRRIQGTCGVGRELDFASETIALMQGSLFSLKSLTLHMLFDEGIRTFRAARVMYQGLLRRTLHGMTNLKVLDIAFDPLPNAREKVMILRLAEILRPGHLKHLESLSIAGMYVGAPRFLKLLEGWISTLKVLHIRRIVLKHRWKKHLPLLKEWVSRSQLQSFNFRGPLLEYDAITYRVFQIGPFGGRECPSDIEDDLMNWRVVNYLMHGGPFPWGWQDCKSTACLQMGHEDVTPRAPEQQA</sequence>
<dbReference type="SUPFAM" id="SSF52047">
    <property type="entry name" value="RNI-like"/>
    <property type="match status" value="1"/>
</dbReference>
<organism evidence="1 2">
    <name type="scientific">Lophium mytilinum</name>
    <dbReference type="NCBI Taxonomy" id="390894"/>
    <lineage>
        <taxon>Eukaryota</taxon>
        <taxon>Fungi</taxon>
        <taxon>Dikarya</taxon>
        <taxon>Ascomycota</taxon>
        <taxon>Pezizomycotina</taxon>
        <taxon>Dothideomycetes</taxon>
        <taxon>Pleosporomycetidae</taxon>
        <taxon>Mytilinidiales</taxon>
        <taxon>Mytilinidiaceae</taxon>
        <taxon>Lophium</taxon>
    </lineage>
</organism>
<evidence type="ECO:0008006" key="3">
    <source>
        <dbReference type="Google" id="ProtNLM"/>
    </source>
</evidence>
<dbReference type="CDD" id="cd09917">
    <property type="entry name" value="F-box_SF"/>
    <property type="match status" value="1"/>
</dbReference>
<keyword evidence="2" id="KW-1185">Reference proteome</keyword>
<evidence type="ECO:0000313" key="2">
    <source>
        <dbReference type="Proteomes" id="UP000799750"/>
    </source>
</evidence>
<accession>A0A6A6QDW3</accession>
<name>A0A6A6QDW3_9PEZI</name>
<gene>
    <name evidence="1" type="ORF">BU16DRAFT_543549</name>
</gene>
<dbReference type="OrthoDB" id="5422579at2759"/>